<reference evidence="3" key="1">
    <citation type="submission" date="2016-11" db="EMBL/GenBank/DDBJ databases">
        <authorList>
            <person name="Guldener U."/>
        </authorList>
    </citation>
    <scope>NUCLEOTIDE SEQUENCE [LARGE SCALE GENOMIC DNA]</scope>
</reference>
<dbReference type="AlphaFoldDB" id="A0A1L0D1I8"/>
<name>A0A1L0D1I8_9ASCO</name>
<feature type="domain" description="Oxidoreductase-like" evidence="1">
    <location>
        <begin position="76"/>
        <end position="114"/>
    </location>
</feature>
<dbReference type="VEuPathDB" id="FungiDB:HGUI_03199"/>
<dbReference type="InterPro" id="IPR019180">
    <property type="entry name" value="Oxidoreductase-like_N"/>
</dbReference>
<accession>A0A1L0D1I8</accession>
<evidence type="ECO:0000313" key="3">
    <source>
        <dbReference type="Proteomes" id="UP000183365"/>
    </source>
</evidence>
<sequence length="221" mass="25589">MLRRIVTAKLSVRFNTFEGSTITPLKFQDLTSNDKIDSKTISSRKILPKFKNIPDIIKNSKNIPTEILSEISTLSKPPIMPELDECCGSGCEDNCVMVIYYKDFKDWKDKRHKLMEYLMKDEADGGINKREFDAIVDYLGIKQQVAEEEKEKQINNVIWPPKLKPGEWESPPLNTIEKKKVLDKEQLLENIMESKVPVDILQFDRLEQKLKAKKKRNEACA</sequence>
<dbReference type="OrthoDB" id="10064411at2759"/>
<dbReference type="EMBL" id="FQNF01000073">
    <property type="protein sequence ID" value="SGZ40999.1"/>
    <property type="molecule type" value="Genomic_DNA"/>
</dbReference>
<evidence type="ECO:0000313" key="2">
    <source>
        <dbReference type="EMBL" id="SGZ40999.1"/>
    </source>
</evidence>
<organism evidence="2 3">
    <name type="scientific">Hanseniaspora guilliermondii</name>
    <dbReference type="NCBI Taxonomy" id="56406"/>
    <lineage>
        <taxon>Eukaryota</taxon>
        <taxon>Fungi</taxon>
        <taxon>Dikarya</taxon>
        <taxon>Ascomycota</taxon>
        <taxon>Saccharomycotina</taxon>
        <taxon>Saccharomycetes</taxon>
        <taxon>Saccharomycodales</taxon>
        <taxon>Saccharomycodaceae</taxon>
        <taxon>Hanseniaspora</taxon>
    </lineage>
</organism>
<proteinExistence type="predicted"/>
<protein>
    <recommendedName>
        <fullName evidence="1">Oxidoreductase-like domain-containing protein</fullName>
    </recommendedName>
</protein>
<dbReference type="Pfam" id="PF09791">
    <property type="entry name" value="Oxidored-like"/>
    <property type="match status" value="1"/>
</dbReference>
<dbReference type="Proteomes" id="UP000183365">
    <property type="component" value="Unassembled WGS sequence"/>
</dbReference>
<keyword evidence="3" id="KW-1185">Reference proteome</keyword>
<evidence type="ECO:0000259" key="1">
    <source>
        <dbReference type="Pfam" id="PF09791"/>
    </source>
</evidence>
<gene>
    <name evidence="2" type="ORF">HGUI_03199</name>
</gene>